<dbReference type="RefSeq" id="WP_188868871.1">
    <property type="nucleotide sequence ID" value="NZ_BMNV01000008.1"/>
</dbReference>
<protein>
    <recommendedName>
        <fullName evidence="4">Ferrous iron transport protein A</fullName>
    </recommendedName>
</protein>
<reference evidence="2 3" key="1">
    <citation type="submission" date="2022-08" db="EMBL/GenBank/DDBJ databases">
        <title>Taxonomy of Curtobacterium flaccumfaciens.</title>
        <authorList>
            <person name="Osdaghi E."/>
            <person name="Taghavi S.M."/>
            <person name="Hamidizade M."/>
            <person name="Abachi H."/>
            <person name="Fazliarab A."/>
            <person name="Baeyen S."/>
            <person name="Portier P."/>
            <person name="Van Vaerenbergh J."/>
            <person name="Jacques M.-A."/>
        </authorList>
    </citation>
    <scope>NUCLEOTIDE SEQUENCE [LARGE SCALE GENOMIC DNA]</scope>
    <source>
        <strain evidence="2 3">LMG8786T</strain>
    </source>
</reference>
<name>A0ABT2HJP6_9MICO</name>
<evidence type="ECO:0000313" key="2">
    <source>
        <dbReference type="EMBL" id="MCS6523499.1"/>
    </source>
</evidence>
<gene>
    <name evidence="2" type="ORF">NYQ28_13075</name>
</gene>
<evidence type="ECO:0000313" key="3">
    <source>
        <dbReference type="Proteomes" id="UP001652264"/>
    </source>
</evidence>
<keyword evidence="3" id="KW-1185">Reference proteome</keyword>
<evidence type="ECO:0000256" key="1">
    <source>
        <dbReference type="SAM" id="MobiDB-lite"/>
    </source>
</evidence>
<organism evidence="2 3">
    <name type="scientific">Curtobacterium citreum</name>
    <dbReference type="NCBI Taxonomy" id="2036"/>
    <lineage>
        <taxon>Bacteria</taxon>
        <taxon>Bacillati</taxon>
        <taxon>Actinomycetota</taxon>
        <taxon>Actinomycetes</taxon>
        <taxon>Micrococcales</taxon>
        <taxon>Microbacteriaceae</taxon>
        <taxon>Curtobacterium</taxon>
    </lineage>
</organism>
<accession>A0ABT2HJP6</accession>
<proteinExistence type="predicted"/>
<comment type="caution">
    <text evidence="2">The sequence shown here is derived from an EMBL/GenBank/DDBJ whole genome shotgun (WGS) entry which is preliminary data.</text>
</comment>
<dbReference type="EMBL" id="JANVAD010000006">
    <property type="protein sequence ID" value="MCS6523499.1"/>
    <property type="molecule type" value="Genomic_DNA"/>
</dbReference>
<evidence type="ECO:0008006" key="4">
    <source>
        <dbReference type="Google" id="ProtNLM"/>
    </source>
</evidence>
<dbReference type="GeneID" id="95325668"/>
<sequence>MPQSDEPDATQPAATPSDPTPQSDPAALARARALAVLATAAPGDRLVVRAHHGDGARDALGELVARTPRTVSIATRRGTVVVPLDAVVAAKPVPPPPAPRPRRT</sequence>
<feature type="region of interest" description="Disordered" evidence="1">
    <location>
        <begin position="1"/>
        <end position="26"/>
    </location>
</feature>
<dbReference type="Proteomes" id="UP001652264">
    <property type="component" value="Unassembled WGS sequence"/>
</dbReference>